<dbReference type="EMBL" id="MGGP01000025">
    <property type="protein sequence ID" value="OGM31444.1"/>
    <property type="molecule type" value="Genomic_DNA"/>
</dbReference>
<dbReference type="InterPro" id="IPR027434">
    <property type="entry name" value="Homing_endonucl"/>
</dbReference>
<dbReference type="CDD" id="cd00081">
    <property type="entry name" value="Hint"/>
    <property type="match status" value="1"/>
</dbReference>
<dbReference type="SUPFAM" id="SSF55608">
    <property type="entry name" value="Homing endonucleases"/>
    <property type="match status" value="1"/>
</dbReference>
<dbReference type="AlphaFoldDB" id="A0A1F7YW97"/>
<evidence type="ECO:0000256" key="1">
    <source>
        <dbReference type="ARBA" id="ARBA00022813"/>
    </source>
</evidence>
<evidence type="ECO:0000313" key="4">
    <source>
        <dbReference type="EMBL" id="OGM31444.1"/>
    </source>
</evidence>
<dbReference type="Gene3D" id="3.90.550.10">
    <property type="entry name" value="Spore Coat Polysaccharide Biosynthesis Protein SpsA, Chain A"/>
    <property type="match status" value="1"/>
</dbReference>
<dbReference type="InterPro" id="IPR029044">
    <property type="entry name" value="Nucleotide-diphossugar_trans"/>
</dbReference>
<dbReference type="Gene3D" id="2.170.16.10">
    <property type="entry name" value="Hedgehog/Intein (Hint) domain"/>
    <property type="match status" value="1"/>
</dbReference>
<feature type="domain" description="DOD-type homing endonuclease" evidence="3">
    <location>
        <begin position="543"/>
        <end position="676"/>
    </location>
</feature>
<reference evidence="4 5" key="1">
    <citation type="journal article" date="2016" name="Nat. Commun.">
        <title>Thousands of microbial genomes shed light on interconnected biogeochemical processes in an aquifer system.</title>
        <authorList>
            <person name="Anantharaman K."/>
            <person name="Brown C.T."/>
            <person name="Hug L.A."/>
            <person name="Sharon I."/>
            <person name="Castelle C.J."/>
            <person name="Probst A.J."/>
            <person name="Thomas B.C."/>
            <person name="Singh A."/>
            <person name="Wilkins M.J."/>
            <person name="Karaoz U."/>
            <person name="Brodie E.L."/>
            <person name="Williams K.H."/>
            <person name="Hubbard S.S."/>
            <person name="Banfield J.F."/>
        </authorList>
    </citation>
    <scope>NUCLEOTIDE SEQUENCE [LARGE SCALE GENOMIC DNA]</scope>
</reference>
<keyword evidence="2" id="KW-0651">Protein splicing</keyword>
<dbReference type="Pfam" id="PF00535">
    <property type="entry name" value="Glycos_transf_2"/>
    <property type="match status" value="1"/>
</dbReference>
<evidence type="ECO:0000259" key="3">
    <source>
        <dbReference type="PROSITE" id="PS50819"/>
    </source>
</evidence>
<gene>
    <name evidence="4" type="ORF">A2803_05235</name>
</gene>
<dbReference type="GO" id="GO:0016539">
    <property type="term" value="P:intein-mediated protein splicing"/>
    <property type="evidence" value="ECO:0007669"/>
    <property type="project" value="InterPro"/>
</dbReference>
<dbReference type="NCBIfam" id="TIGR01443">
    <property type="entry name" value="intein_Cterm"/>
    <property type="match status" value="1"/>
</dbReference>
<sequence length="1181" mass="136534">MSELSILIPARNEIFLAKTIEDILQNIEGDTEIIAVLDGYWADPPVPQHERVTIIHNPESVGQRAATNQAAKLSKAKYLMKVDAHCAFDRGFDVKMMEAMHDDWTMAPLMKNLHAFDWVCPDGHRRYQGPSGPCRECGKETTRDVVWIAKSSPKSVSYCFDSTPHFQYFGDWAKRPEGQGDITESMSLQGSCFMLTRDKFHELNVCDEAFGSWGSQGIEVAAKTWLSGGQVMINKKTWYAHMFRTQGGDFSFPYPISGRDQEKAKKYARELFFNNNWPLQKKPLSWLVEKFWPVRGWTEDDLAKLKANKFKFKEVEPPAFVPQTVTSSGKKGIIFYTDNELAEEIAKPVRDQLLAISKEKNIPIVSSSLIPMDFGKNIHSPELKRGMVTLFTQILRALEASDADIIFFCFQGNTHIETVSGQKRIDKIEVGELVKTHLGRYRPVTKVFARPYKQRSPIVQIDTQFSSIKCTPEHPFYVYTKNQKEWVPASRLEIGDMLLYPSENRRDYLTFDVMLRSSTSNGGYGKMNIKIGRLEVDRGLARFMGMYLAEGHFNGKNGIGFTFNNNEKEYQDFVEKICYEKFKRRSRKRIQWSTQILININQLGPLFKKWFGGNTANKRVPEFVFSWNINNRLSFIKGFLEGDGSKSINDDSFYGFNVAGKKMVKDMVTLMNMSGVGWDNSIKERLQTKFNSKEYFTSKKVYSINYSRIVFRKLMDILNSDWIDNSNIGIPIQDIKQAKMSSKPRFSSKNGVRDVYNLQVEEDNSYIAQSVIVHNCEHDVLYHPSHFDFIPKRRLAYYYNVNVWKVRLTDGHSLKVNDIKQLSGLVGYRKNLISHFQRRLEMIEKTHKVLVYEPGTYSGVNAVDDRPVRTWQSAYPNIDIRHDNNFTKSRWKKEEFKDKKYTFGWTESTADKIPGWNNLTGILGIKPQPPAFVPQTVTSSGKKGIIFYTDNALDSKIAQTVQKQIKSISDARQMPIVSASLKKMDFGREGFVAGSKNIYFPSLKRSPESMFKQIMSALEHSSSSDIVFLCEHDVLYHPSHFDFTPPDKDTFYYNQNVWMLRTTDGHALHYDVNQVSGLCGYREALLTHYRERYERVLKEGFSRKMGYEPMTHNRIKWKKMYKLGTWKSPYPNVDIKHEGNLTGQRWKKEDFRNQRLLVNWQETDDEIPGWGKTKELVKKLT</sequence>
<dbReference type="InterPro" id="IPR030934">
    <property type="entry name" value="Intein_C"/>
</dbReference>
<dbReference type="InterPro" id="IPR006141">
    <property type="entry name" value="Intein_N"/>
</dbReference>
<dbReference type="PROSITE" id="PS50817">
    <property type="entry name" value="INTEIN_N_TER"/>
    <property type="match status" value="1"/>
</dbReference>
<dbReference type="Gene3D" id="3.10.28.10">
    <property type="entry name" value="Homing endonucleases"/>
    <property type="match status" value="1"/>
</dbReference>
<dbReference type="PRINTS" id="PR00379">
    <property type="entry name" value="INTEIN"/>
</dbReference>
<dbReference type="SUPFAM" id="SSF51294">
    <property type="entry name" value="Hedgehog/intein (Hint) domain"/>
    <property type="match status" value="1"/>
</dbReference>
<name>A0A1F7YW97_9BACT</name>
<protein>
    <recommendedName>
        <fullName evidence="3">DOD-type homing endonuclease domain-containing protein</fullName>
    </recommendedName>
</protein>
<dbReference type="InterPro" id="IPR004042">
    <property type="entry name" value="Intein_endonuc_central"/>
</dbReference>
<dbReference type="Pfam" id="PF14890">
    <property type="entry name" value="Intein_splicing"/>
    <property type="match status" value="1"/>
</dbReference>
<proteinExistence type="predicted"/>
<dbReference type="PROSITE" id="PS50819">
    <property type="entry name" value="INTEIN_ENDONUCLEASE"/>
    <property type="match status" value="1"/>
</dbReference>
<evidence type="ECO:0000313" key="5">
    <source>
        <dbReference type="Proteomes" id="UP000178870"/>
    </source>
</evidence>
<dbReference type="CDD" id="cd00761">
    <property type="entry name" value="Glyco_tranf_GTA_type"/>
    <property type="match status" value="1"/>
</dbReference>
<comment type="caution">
    <text evidence="4">The sequence shown here is derived from an EMBL/GenBank/DDBJ whole genome shotgun (WGS) entry which is preliminary data.</text>
</comment>
<dbReference type="InterPro" id="IPR003587">
    <property type="entry name" value="Hint_dom_N"/>
</dbReference>
<dbReference type="InterPro" id="IPR036844">
    <property type="entry name" value="Hint_dom_sf"/>
</dbReference>
<dbReference type="SUPFAM" id="SSF53448">
    <property type="entry name" value="Nucleotide-diphospho-sugar transferases"/>
    <property type="match status" value="1"/>
</dbReference>
<evidence type="ECO:0000256" key="2">
    <source>
        <dbReference type="ARBA" id="ARBA00023000"/>
    </source>
</evidence>
<dbReference type="PROSITE" id="PS50818">
    <property type="entry name" value="INTEIN_C_TER"/>
    <property type="match status" value="1"/>
</dbReference>
<keyword evidence="1" id="KW-0068">Autocatalytic cleavage</keyword>
<organism evidence="4 5">
    <name type="scientific">Candidatus Woesebacteria bacterium RIFCSPHIGHO2_01_FULL_44_21</name>
    <dbReference type="NCBI Taxonomy" id="1802503"/>
    <lineage>
        <taxon>Bacteria</taxon>
        <taxon>Candidatus Woeseibacteriota</taxon>
    </lineage>
</organism>
<dbReference type="SMART" id="SM00306">
    <property type="entry name" value="HintN"/>
    <property type="match status" value="1"/>
</dbReference>
<dbReference type="Proteomes" id="UP000178870">
    <property type="component" value="Unassembled WGS sequence"/>
</dbReference>
<dbReference type="InterPro" id="IPR006142">
    <property type="entry name" value="INTEIN"/>
</dbReference>
<accession>A0A1F7YW97</accession>
<dbReference type="GO" id="GO:0004519">
    <property type="term" value="F:endonuclease activity"/>
    <property type="evidence" value="ECO:0007669"/>
    <property type="project" value="InterPro"/>
</dbReference>
<dbReference type="InterPro" id="IPR001173">
    <property type="entry name" value="Glyco_trans_2-like"/>
</dbReference>